<dbReference type="EMBL" id="JBJUIK010000017">
    <property type="protein sequence ID" value="KAL3498561.1"/>
    <property type="molecule type" value="Genomic_DNA"/>
</dbReference>
<protein>
    <recommendedName>
        <fullName evidence="6">CXXC motif containing zinc binding protein</fullName>
    </recommendedName>
</protein>
<dbReference type="Proteomes" id="UP001630127">
    <property type="component" value="Unassembled WGS sequence"/>
</dbReference>
<reference evidence="4 5" key="1">
    <citation type="submission" date="2024-11" db="EMBL/GenBank/DDBJ databases">
        <title>A near-complete genome assembly of Cinchona calisaya.</title>
        <authorList>
            <person name="Lian D.C."/>
            <person name="Zhao X.W."/>
            <person name="Wei L."/>
        </authorList>
    </citation>
    <scope>NUCLEOTIDE SEQUENCE [LARGE SCALE GENOMIC DNA]</scope>
    <source>
        <tissue evidence="4">Nenye</tissue>
    </source>
</reference>
<sequence length="164" mass="18626">MVNYMLMITAKLENLTDLQPQGGCDDPNLNYFFKLKCERCGEMTPKEACLNLNDMVFRGKGSTNLVKKCKFCLREGTVTMITGRGRPLTQIQSQFGHFTPLMVFDCKGFEPLDFSFSSDWEADSIEGTRFDGINLSRGEFVDYDEKGDCPVMISNLRAIFRVVK</sequence>
<dbReference type="AlphaFoldDB" id="A0ABD2XTC2"/>
<organism evidence="4 5">
    <name type="scientific">Cinchona calisaya</name>
    <dbReference type="NCBI Taxonomy" id="153742"/>
    <lineage>
        <taxon>Eukaryota</taxon>
        <taxon>Viridiplantae</taxon>
        <taxon>Streptophyta</taxon>
        <taxon>Embryophyta</taxon>
        <taxon>Tracheophyta</taxon>
        <taxon>Spermatophyta</taxon>
        <taxon>Magnoliopsida</taxon>
        <taxon>eudicotyledons</taxon>
        <taxon>Gunneridae</taxon>
        <taxon>Pentapetalae</taxon>
        <taxon>asterids</taxon>
        <taxon>lamiids</taxon>
        <taxon>Gentianales</taxon>
        <taxon>Rubiaceae</taxon>
        <taxon>Cinchonoideae</taxon>
        <taxon>Cinchoneae</taxon>
        <taxon>Cinchona</taxon>
    </lineage>
</organism>
<proteinExistence type="inferred from homology"/>
<evidence type="ECO:0000256" key="3">
    <source>
        <dbReference type="ARBA" id="ARBA00022833"/>
    </source>
</evidence>
<keyword evidence="2" id="KW-0479">Metal-binding</keyword>
<dbReference type="SUPFAM" id="SSF141678">
    <property type="entry name" value="MAL13P1.257-like"/>
    <property type="match status" value="1"/>
</dbReference>
<dbReference type="GO" id="GO:0046872">
    <property type="term" value="F:metal ion binding"/>
    <property type="evidence" value="ECO:0007669"/>
    <property type="project" value="UniProtKB-KW"/>
</dbReference>
<evidence type="ECO:0000313" key="5">
    <source>
        <dbReference type="Proteomes" id="UP001630127"/>
    </source>
</evidence>
<gene>
    <name evidence="4" type="ORF">ACH5RR_041293</name>
</gene>
<accession>A0ABD2XTC2</accession>
<dbReference type="PANTHER" id="PTHR12857:SF0">
    <property type="entry name" value="CXXC MOTIF CONTAINING ZINC BINDING PROTEIN"/>
    <property type="match status" value="1"/>
</dbReference>
<comment type="caution">
    <text evidence="4">The sequence shown here is derived from an EMBL/GenBank/DDBJ whole genome shotgun (WGS) entry which is preliminary data.</text>
</comment>
<comment type="similarity">
    <text evidence="1">Belongs to the UPF0587 family.</text>
</comment>
<dbReference type="Pfam" id="PF05907">
    <property type="entry name" value="CXXC_Zn-b_euk"/>
    <property type="match status" value="1"/>
</dbReference>
<name>A0ABD2XTC2_9GENT</name>
<dbReference type="PANTHER" id="PTHR12857">
    <property type="entry name" value="CXXC MOTIF CONTAINING ZINC BINDING PROTEIN"/>
    <property type="match status" value="1"/>
</dbReference>
<evidence type="ECO:0008006" key="6">
    <source>
        <dbReference type="Google" id="ProtNLM"/>
    </source>
</evidence>
<dbReference type="InterPro" id="IPR008584">
    <property type="entry name" value="CXXC_Zn-binding_euk"/>
</dbReference>
<evidence type="ECO:0000256" key="1">
    <source>
        <dbReference type="ARBA" id="ARBA00007818"/>
    </source>
</evidence>
<evidence type="ECO:0000313" key="4">
    <source>
        <dbReference type="EMBL" id="KAL3498561.1"/>
    </source>
</evidence>
<keyword evidence="3" id="KW-0862">Zinc</keyword>
<keyword evidence="5" id="KW-1185">Reference proteome</keyword>
<evidence type="ECO:0000256" key="2">
    <source>
        <dbReference type="ARBA" id="ARBA00022723"/>
    </source>
</evidence>